<sequence length="146" mass="16308">MTTENTAHSAEELSLYPELEEHPDCIAIAERCELLAAILMDSTDQHAMQPVLRCMQTYLLAMKSALGELLSDVRILQLTAKALPAETTSCFNPESELLLEYCEAVTHTLISVVLPNEHRVNLVGLLYDLCYLQRSDLTAPRFTLEA</sequence>
<accession>A0AAJ2VR32</accession>
<name>A0AAJ2VR32_9ENTR</name>
<dbReference type="RefSeq" id="WP_319627101.1">
    <property type="nucleotide sequence ID" value="NZ_JAWXRB010000002.1"/>
</dbReference>
<proteinExistence type="predicted"/>
<evidence type="ECO:0000313" key="1">
    <source>
        <dbReference type="EMBL" id="MDX6030490.1"/>
    </source>
</evidence>
<dbReference type="EMBL" id="JAWXRC010000018">
    <property type="protein sequence ID" value="MDX6030490.1"/>
    <property type="molecule type" value="Genomic_DNA"/>
</dbReference>
<gene>
    <name evidence="1" type="ORF">SIL20_03035</name>
</gene>
<organism evidence="1 2">
    <name type="scientific">Scandinavium lactucae</name>
    <dbReference type="NCBI Taxonomy" id="3095028"/>
    <lineage>
        <taxon>Bacteria</taxon>
        <taxon>Pseudomonadati</taxon>
        <taxon>Pseudomonadota</taxon>
        <taxon>Gammaproteobacteria</taxon>
        <taxon>Enterobacterales</taxon>
        <taxon>Enterobacteriaceae</taxon>
        <taxon>Scandinavium</taxon>
    </lineage>
</organism>
<comment type="caution">
    <text evidence="1">The sequence shown here is derived from an EMBL/GenBank/DDBJ whole genome shotgun (WGS) entry which is preliminary data.</text>
</comment>
<dbReference type="AlphaFoldDB" id="A0AAJ2VR32"/>
<reference evidence="1" key="1">
    <citation type="submission" date="2023-11" db="EMBL/GenBank/DDBJ databases">
        <title>Scandinavium wanjuensis sp. nov., isolated from lettuce South Korea.</title>
        <authorList>
            <person name="Park J."/>
            <person name="Park S."/>
            <person name="Oh K.K."/>
            <person name="Cho G.S."/>
            <person name="Franz C.M.A.P."/>
        </authorList>
    </citation>
    <scope>NUCLEOTIDE SEQUENCE</scope>
    <source>
        <strain evidence="1">V105_12</strain>
    </source>
</reference>
<evidence type="ECO:0000313" key="2">
    <source>
        <dbReference type="Proteomes" id="UP001282336"/>
    </source>
</evidence>
<protein>
    <submittedName>
        <fullName evidence="1">Uncharacterized protein</fullName>
    </submittedName>
</protein>
<dbReference type="Proteomes" id="UP001282336">
    <property type="component" value="Unassembled WGS sequence"/>
</dbReference>